<dbReference type="EMBL" id="ML994721">
    <property type="protein sequence ID" value="KAF2175915.1"/>
    <property type="molecule type" value="Genomic_DNA"/>
</dbReference>
<protein>
    <submittedName>
        <fullName evidence="1">Uncharacterized protein</fullName>
    </submittedName>
</protein>
<dbReference type="Proteomes" id="UP000800200">
    <property type="component" value="Unassembled WGS sequence"/>
</dbReference>
<evidence type="ECO:0000313" key="1">
    <source>
        <dbReference type="EMBL" id="KAF2175915.1"/>
    </source>
</evidence>
<name>A0A6A6D9X2_9PEZI</name>
<gene>
    <name evidence="1" type="ORF">K469DRAFT_683378</name>
</gene>
<evidence type="ECO:0000313" key="2">
    <source>
        <dbReference type="Proteomes" id="UP000800200"/>
    </source>
</evidence>
<organism evidence="1 2">
    <name type="scientific">Zopfia rhizophila CBS 207.26</name>
    <dbReference type="NCBI Taxonomy" id="1314779"/>
    <lineage>
        <taxon>Eukaryota</taxon>
        <taxon>Fungi</taxon>
        <taxon>Dikarya</taxon>
        <taxon>Ascomycota</taxon>
        <taxon>Pezizomycotina</taxon>
        <taxon>Dothideomycetes</taxon>
        <taxon>Dothideomycetes incertae sedis</taxon>
        <taxon>Zopfiaceae</taxon>
        <taxon>Zopfia</taxon>
    </lineage>
</organism>
<accession>A0A6A6D9X2</accession>
<dbReference type="AlphaFoldDB" id="A0A6A6D9X2"/>
<keyword evidence="2" id="KW-1185">Reference proteome</keyword>
<sequence>MLPSSTIGSFEIGGWARRKVSLPEFPASRVYSSSPSFFLRTRLSFCNQPVLQDAGTGAALQKFKGHTVIQTMSFSDDGIFLLTDQGMLCTTSLSSSEALSQRNLYTEYLLKNSGITFVIVAEM</sequence>
<proteinExistence type="predicted"/>
<reference evidence="1" key="1">
    <citation type="journal article" date="2020" name="Stud. Mycol.">
        <title>101 Dothideomycetes genomes: a test case for predicting lifestyles and emergence of pathogens.</title>
        <authorList>
            <person name="Haridas S."/>
            <person name="Albert R."/>
            <person name="Binder M."/>
            <person name="Bloem J."/>
            <person name="Labutti K."/>
            <person name="Salamov A."/>
            <person name="Andreopoulos B."/>
            <person name="Baker S."/>
            <person name="Barry K."/>
            <person name="Bills G."/>
            <person name="Bluhm B."/>
            <person name="Cannon C."/>
            <person name="Castanera R."/>
            <person name="Culley D."/>
            <person name="Daum C."/>
            <person name="Ezra D."/>
            <person name="Gonzalez J."/>
            <person name="Henrissat B."/>
            <person name="Kuo A."/>
            <person name="Liang C."/>
            <person name="Lipzen A."/>
            <person name="Lutzoni F."/>
            <person name="Magnuson J."/>
            <person name="Mondo S."/>
            <person name="Nolan M."/>
            <person name="Ohm R."/>
            <person name="Pangilinan J."/>
            <person name="Park H.-J."/>
            <person name="Ramirez L."/>
            <person name="Alfaro M."/>
            <person name="Sun H."/>
            <person name="Tritt A."/>
            <person name="Yoshinaga Y."/>
            <person name="Zwiers L.-H."/>
            <person name="Turgeon B."/>
            <person name="Goodwin S."/>
            <person name="Spatafora J."/>
            <person name="Crous P."/>
            <person name="Grigoriev I."/>
        </authorList>
    </citation>
    <scope>NUCLEOTIDE SEQUENCE</scope>
    <source>
        <strain evidence="1">CBS 207.26</strain>
    </source>
</reference>